<dbReference type="RefSeq" id="WP_305992872.1">
    <property type="nucleotide sequence ID" value="NZ_JAVAMP010000008.1"/>
</dbReference>
<reference evidence="1 2" key="1">
    <citation type="submission" date="2023-08" db="EMBL/GenBank/DDBJ databases">
        <authorList>
            <person name="Park J.-S."/>
        </authorList>
    </citation>
    <scope>NUCLEOTIDE SEQUENCE [LARGE SCALE GENOMIC DNA]</scope>
    <source>
        <strain evidence="1 2">2205SS18-9</strain>
    </source>
</reference>
<protein>
    <submittedName>
        <fullName evidence="1">Uncharacterized protein</fullName>
    </submittedName>
</protein>
<evidence type="ECO:0000313" key="2">
    <source>
        <dbReference type="Proteomes" id="UP001231941"/>
    </source>
</evidence>
<accession>A0ABT9J1S6</accession>
<comment type="caution">
    <text evidence="1">The sequence shown here is derived from an EMBL/GenBank/DDBJ whole genome shotgun (WGS) entry which is preliminary data.</text>
</comment>
<gene>
    <name evidence="1" type="ORF">Q5Y73_15760</name>
</gene>
<sequence length="171" mass="18417">MGVFQENLCDCCVCPMQCALKQFEGESILVVTTIDLIGGVALPVDNVSVQDFNLTGMNGDNFICFPINQILFFTTQTPRPITLKPNKQNAKGNCACIENAATNKFNVNELVNMSGLITGIVTNVGEGVVVINDSFIASTCNSVFWIITSSSSSSQMPVVQELNTILPQNNT</sequence>
<dbReference type="EMBL" id="JAVAMP010000008">
    <property type="protein sequence ID" value="MDP5275566.1"/>
    <property type="molecule type" value="Genomic_DNA"/>
</dbReference>
<evidence type="ECO:0000313" key="1">
    <source>
        <dbReference type="EMBL" id="MDP5275566.1"/>
    </source>
</evidence>
<dbReference type="Proteomes" id="UP001231941">
    <property type="component" value="Unassembled WGS sequence"/>
</dbReference>
<name>A0ABT9J1S6_9BACL</name>
<keyword evidence="2" id="KW-1185">Reference proteome</keyword>
<organism evidence="1 2">
    <name type="scientific">Chengkuizengella axinellae</name>
    <dbReference type="NCBI Taxonomy" id="3064388"/>
    <lineage>
        <taxon>Bacteria</taxon>
        <taxon>Bacillati</taxon>
        <taxon>Bacillota</taxon>
        <taxon>Bacilli</taxon>
        <taxon>Bacillales</taxon>
        <taxon>Paenibacillaceae</taxon>
        <taxon>Chengkuizengella</taxon>
    </lineage>
</organism>
<proteinExistence type="predicted"/>